<protein>
    <submittedName>
        <fullName evidence="1">Uncharacterized protein</fullName>
    </submittedName>
</protein>
<dbReference type="AlphaFoldDB" id="A0A0A9G0U3"/>
<proteinExistence type="predicted"/>
<name>A0A0A9G0U3_ARUDO</name>
<evidence type="ECO:0000313" key="1">
    <source>
        <dbReference type="EMBL" id="JAE16146.1"/>
    </source>
</evidence>
<reference evidence="1" key="1">
    <citation type="submission" date="2014-09" db="EMBL/GenBank/DDBJ databases">
        <authorList>
            <person name="Magalhaes I.L.F."/>
            <person name="Oliveira U."/>
            <person name="Santos F.R."/>
            <person name="Vidigal T.H.D.A."/>
            <person name="Brescovit A.D."/>
            <person name="Santos A.J."/>
        </authorList>
    </citation>
    <scope>NUCLEOTIDE SEQUENCE</scope>
    <source>
        <tissue evidence="1">Shoot tissue taken approximately 20 cm above the soil surface</tissue>
    </source>
</reference>
<organism evidence="1">
    <name type="scientific">Arundo donax</name>
    <name type="common">Giant reed</name>
    <name type="synonym">Donax arundinaceus</name>
    <dbReference type="NCBI Taxonomy" id="35708"/>
    <lineage>
        <taxon>Eukaryota</taxon>
        <taxon>Viridiplantae</taxon>
        <taxon>Streptophyta</taxon>
        <taxon>Embryophyta</taxon>
        <taxon>Tracheophyta</taxon>
        <taxon>Spermatophyta</taxon>
        <taxon>Magnoliopsida</taxon>
        <taxon>Liliopsida</taxon>
        <taxon>Poales</taxon>
        <taxon>Poaceae</taxon>
        <taxon>PACMAD clade</taxon>
        <taxon>Arundinoideae</taxon>
        <taxon>Arundineae</taxon>
        <taxon>Arundo</taxon>
    </lineage>
</organism>
<dbReference type="EMBL" id="GBRH01181750">
    <property type="protein sequence ID" value="JAE16146.1"/>
    <property type="molecule type" value="Transcribed_RNA"/>
</dbReference>
<accession>A0A0A9G0U3</accession>
<sequence>MHQCVHPTCIPHRQEPISAVLGCRYLSVVHSCKIPPMSHPSDLGTTYPGCLQCISDQQQPLSLQLHFQAYQIMSS</sequence>
<reference evidence="1" key="2">
    <citation type="journal article" date="2015" name="Data Brief">
        <title>Shoot transcriptome of the giant reed, Arundo donax.</title>
        <authorList>
            <person name="Barrero R.A."/>
            <person name="Guerrero F.D."/>
            <person name="Moolhuijzen P."/>
            <person name="Goolsby J.A."/>
            <person name="Tidwell J."/>
            <person name="Bellgard S.E."/>
            <person name="Bellgard M.I."/>
        </authorList>
    </citation>
    <scope>NUCLEOTIDE SEQUENCE</scope>
    <source>
        <tissue evidence="1">Shoot tissue taken approximately 20 cm above the soil surface</tissue>
    </source>
</reference>